<evidence type="ECO:0000313" key="2">
    <source>
        <dbReference type="Proteomes" id="UP001524586"/>
    </source>
</evidence>
<evidence type="ECO:0000313" key="1">
    <source>
        <dbReference type="EMBL" id="MCQ8130647.1"/>
    </source>
</evidence>
<keyword evidence="2" id="KW-1185">Reference proteome</keyword>
<accession>A0ABT1UA18</accession>
<proteinExistence type="predicted"/>
<reference evidence="1 2" key="1">
    <citation type="submission" date="2022-07" db="EMBL/GenBank/DDBJ databases">
        <title>Methylomonas rivi sp. nov., Methylomonas rosea sp. nov., Methylomonas aureus sp. nov. and Methylomonas subterranea sp. nov., four novel methanotrophs isolated from a freshwater creek and the deep terrestrial subsurface.</title>
        <authorList>
            <person name="Abin C."/>
            <person name="Sankaranarayanan K."/>
            <person name="Garner C."/>
            <person name="Sindelar R."/>
            <person name="Kotary K."/>
            <person name="Garner R."/>
            <person name="Barclay S."/>
            <person name="Lawson P."/>
            <person name="Krumholz L."/>
        </authorList>
    </citation>
    <scope>NUCLEOTIDE SEQUENCE [LARGE SCALE GENOMIC DNA]</scope>
    <source>
        <strain evidence="1 2">WSC-6</strain>
    </source>
</reference>
<protein>
    <submittedName>
        <fullName evidence="1">Helix-turn-helix domain-containing protein</fullName>
    </submittedName>
</protein>
<name>A0ABT1UA18_9GAMM</name>
<dbReference type="Proteomes" id="UP001524586">
    <property type="component" value="Unassembled WGS sequence"/>
</dbReference>
<sequence>MNRAINKGMRVKPIELSETEREQLEIIVKKGSDWRERERAQTILMLSDGQTVIAVAAHQGVKPEAIRERRRKWWRNGLASLPDQPRSGAPSKLTDANRNQLKGWIEAEPLTCSRLTAECGVAISAGTLRNELKRMGYVWKRTRYSLKKSEIPSASNKRDTISQN</sequence>
<dbReference type="Pfam" id="PF13384">
    <property type="entry name" value="HTH_23"/>
    <property type="match status" value="1"/>
</dbReference>
<dbReference type="InterPro" id="IPR009057">
    <property type="entry name" value="Homeodomain-like_sf"/>
</dbReference>
<dbReference type="SUPFAM" id="SSF46689">
    <property type="entry name" value="Homeodomain-like"/>
    <property type="match status" value="1"/>
</dbReference>
<organism evidence="1 2">
    <name type="scientific">Methylomonas rivi</name>
    <dbReference type="NCBI Taxonomy" id="2952226"/>
    <lineage>
        <taxon>Bacteria</taxon>
        <taxon>Pseudomonadati</taxon>
        <taxon>Pseudomonadota</taxon>
        <taxon>Gammaproteobacteria</taxon>
        <taxon>Methylococcales</taxon>
        <taxon>Methylococcaceae</taxon>
        <taxon>Methylomonas</taxon>
    </lineage>
</organism>
<dbReference type="EMBL" id="JANIBK010000194">
    <property type="protein sequence ID" value="MCQ8130647.1"/>
    <property type="molecule type" value="Genomic_DNA"/>
</dbReference>
<comment type="caution">
    <text evidence="1">The sequence shown here is derived from an EMBL/GenBank/DDBJ whole genome shotgun (WGS) entry which is preliminary data.</text>
</comment>
<dbReference type="RefSeq" id="WP_256617066.1">
    <property type="nucleotide sequence ID" value="NZ_JANIBK010000194.1"/>
</dbReference>
<gene>
    <name evidence="1" type="ORF">NP596_19480</name>
</gene>